<dbReference type="PROSITE" id="PS00031">
    <property type="entry name" value="NUCLEAR_REC_DBD_1"/>
    <property type="match status" value="1"/>
</dbReference>
<dbReference type="SUPFAM" id="SSF48508">
    <property type="entry name" value="Nuclear receptor ligand-binding domain"/>
    <property type="match status" value="1"/>
</dbReference>
<dbReference type="Gene3D" id="1.10.565.10">
    <property type="entry name" value="Retinoid X Receptor"/>
    <property type="match status" value="1"/>
</dbReference>
<evidence type="ECO:0000256" key="10">
    <source>
        <dbReference type="SAM" id="MobiDB-lite"/>
    </source>
</evidence>
<dbReference type="SUPFAM" id="SSF57716">
    <property type="entry name" value="Glucocorticoid receptor-like (DNA-binding domain)"/>
    <property type="match status" value="1"/>
</dbReference>
<dbReference type="GO" id="GO:0000122">
    <property type="term" value="P:negative regulation of transcription by RNA polymerase II"/>
    <property type="evidence" value="ECO:0007669"/>
    <property type="project" value="TreeGrafter"/>
</dbReference>
<evidence type="ECO:0000256" key="4">
    <source>
        <dbReference type="ARBA" id="ARBA00022833"/>
    </source>
</evidence>
<keyword evidence="2" id="KW-0479">Metal-binding</keyword>
<evidence type="ECO:0008006" key="15">
    <source>
        <dbReference type="Google" id="ProtNLM"/>
    </source>
</evidence>
<evidence type="ECO:0000259" key="12">
    <source>
        <dbReference type="PROSITE" id="PS51843"/>
    </source>
</evidence>
<dbReference type="GO" id="GO:0045944">
    <property type="term" value="P:positive regulation of transcription by RNA polymerase II"/>
    <property type="evidence" value="ECO:0007669"/>
    <property type="project" value="TreeGrafter"/>
</dbReference>
<keyword evidence="4" id="KW-0862">Zinc</keyword>
<accession>A0A1D1UP10</accession>
<dbReference type="InterPro" id="IPR013088">
    <property type="entry name" value="Znf_NHR/GATA"/>
</dbReference>
<protein>
    <recommendedName>
        <fullName evidence="15">Nuclear receptor domain-containing protein</fullName>
    </recommendedName>
</protein>
<dbReference type="GO" id="GO:0030154">
    <property type="term" value="P:cell differentiation"/>
    <property type="evidence" value="ECO:0007669"/>
    <property type="project" value="TreeGrafter"/>
</dbReference>
<evidence type="ECO:0000256" key="1">
    <source>
        <dbReference type="ARBA" id="ARBA00005993"/>
    </source>
</evidence>
<dbReference type="PANTHER" id="PTHR24082:SF507">
    <property type="entry name" value="BILE ACID RECEPTOR-RELATED"/>
    <property type="match status" value="1"/>
</dbReference>
<dbReference type="SMART" id="SM00399">
    <property type="entry name" value="ZnF_C4"/>
    <property type="match status" value="1"/>
</dbReference>
<evidence type="ECO:0000259" key="11">
    <source>
        <dbReference type="PROSITE" id="PS51030"/>
    </source>
</evidence>
<evidence type="ECO:0000256" key="7">
    <source>
        <dbReference type="ARBA" id="ARBA00023163"/>
    </source>
</evidence>
<organism evidence="13 14">
    <name type="scientific">Ramazzottius varieornatus</name>
    <name type="common">Water bear</name>
    <name type="synonym">Tardigrade</name>
    <dbReference type="NCBI Taxonomy" id="947166"/>
    <lineage>
        <taxon>Eukaryota</taxon>
        <taxon>Metazoa</taxon>
        <taxon>Ecdysozoa</taxon>
        <taxon>Tardigrada</taxon>
        <taxon>Eutardigrada</taxon>
        <taxon>Parachela</taxon>
        <taxon>Hypsibioidea</taxon>
        <taxon>Ramazzottiidae</taxon>
        <taxon>Ramazzottius</taxon>
    </lineage>
</organism>
<keyword evidence="6" id="KW-0238">DNA-binding</keyword>
<dbReference type="Pfam" id="PF00105">
    <property type="entry name" value="zf-C4"/>
    <property type="match status" value="1"/>
</dbReference>
<dbReference type="FunFam" id="3.30.50.10:FF:000030">
    <property type="entry name" value="Nuclear Hormone Receptor family"/>
    <property type="match status" value="1"/>
</dbReference>
<evidence type="ECO:0000256" key="8">
    <source>
        <dbReference type="ARBA" id="ARBA00023170"/>
    </source>
</evidence>
<dbReference type="CDD" id="cd06916">
    <property type="entry name" value="NR_DBD_like"/>
    <property type="match status" value="1"/>
</dbReference>
<proteinExistence type="inferred from homology"/>
<comment type="caution">
    <text evidence="13">The sequence shown here is derived from an EMBL/GenBank/DDBJ whole genome shotgun (WGS) entry which is preliminary data.</text>
</comment>
<dbReference type="GO" id="GO:0000978">
    <property type="term" value="F:RNA polymerase II cis-regulatory region sequence-specific DNA binding"/>
    <property type="evidence" value="ECO:0007669"/>
    <property type="project" value="TreeGrafter"/>
</dbReference>
<dbReference type="PANTHER" id="PTHR24082">
    <property type="entry name" value="NUCLEAR HORMONE RECEPTOR"/>
    <property type="match status" value="1"/>
</dbReference>
<dbReference type="AlphaFoldDB" id="A0A1D1UP10"/>
<keyword evidence="7" id="KW-0804">Transcription</keyword>
<dbReference type="GO" id="GO:0004879">
    <property type="term" value="F:nuclear receptor activity"/>
    <property type="evidence" value="ECO:0007669"/>
    <property type="project" value="TreeGrafter"/>
</dbReference>
<reference evidence="13 14" key="1">
    <citation type="journal article" date="2016" name="Nat. Commun.">
        <title>Extremotolerant tardigrade genome and improved radiotolerance of human cultured cells by tardigrade-unique protein.</title>
        <authorList>
            <person name="Hashimoto T."/>
            <person name="Horikawa D.D."/>
            <person name="Saito Y."/>
            <person name="Kuwahara H."/>
            <person name="Kozuka-Hata H."/>
            <person name="Shin-I T."/>
            <person name="Minakuchi Y."/>
            <person name="Ohishi K."/>
            <person name="Motoyama A."/>
            <person name="Aizu T."/>
            <person name="Enomoto A."/>
            <person name="Kondo K."/>
            <person name="Tanaka S."/>
            <person name="Hara Y."/>
            <person name="Koshikawa S."/>
            <person name="Sagara H."/>
            <person name="Miura T."/>
            <person name="Yokobori S."/>
            <person name="Miyagawa K."/>
            <person name="Suzuki Y."/>
            <person name="Kubo T."/>
            <person name="Oyama M."/>
            <person name="Kohara Y."/>
            <person name="Fujiyama A."/>
            <person name="Arakawa K."/>
            <person name="Katayama T."/>
            <person name="Toyoda A."/>
            <person name="Kunieda T."/>
        </authorList>
    </citation>
    <scope>NUCLEOTIDE SEQUENCE [LARGE SCALE GENOMIC DNA]</scope>
    <source>
        <strain evidence="13 14">YOKOZUNA-1</strain>
    </source>
</reference>
<name>A0A1D1UP10_RAMVA</name>
<keyword evidence="5" id="KW-0805">Transcription regulation</keyword>
<feature type="region of interest" description="Disordered" evidence="10">
    <location>
        <begin position="84"/>
        <end position="134"/>
    </location>
</feature>
<evidence type="ECO:0000313" key="13">
    <source>
        <dbReference type="EMBL" id="GAU91469.1"/>
    </source>
</evidence>
<dbReference type="GO" id="GO:0008270">
    <property type="term" value="F:zinc ion binding"/>
    <property type="evidence" value="ECO:0007669"/>
    <property type="project" value="UniProtKB-KW"/>
</dbReference>
<dbReference type="InterPro" id="IPR000536">
    <property type="entry name" value="Nucl_hrmn_rcpt_lig-bd"/>
</dbReference>
<evidence type="ECO:0000256" key="9">
    <source>
        <dbReference type="ARBA" id="ARBA00023242"/>
    </source>
</evidence>
<evidence type="ECO:0000256" key="6">
    <source>
        <dbReference type="ARBA" id="ARBA00023125"/>
    </source>
</evidence>
<keyword evidence="3" id="KW-0863">Zinc-finger</keyword>
<gene>
    <name evidence="13" type="primary">RvY_03714</name>
    <name evidence="13" type="synonym">RvY_03714.1</name>
    <name evidence="13" type="ORF">RvY_03714-1</name>
</gene>
<evidence type="ECO:0000313" key="14">
    <source>
        <dbReference type="Proteomes" id="UP000186922"/>
    </source>
</evidence>
<dbReference type="PROSITE" id="PS51843">
    <property type="entry name" value="NR_LBD"/>
    <property type="match status" value="1"/>
</dbReference>
<keyword evidence="9" id="KW-0539">Nucleus</keyword>
<evidence type="ECO:0000256" key="5">
    <source>
        <dbReference type="ARBA" id="ARBA00023015"/>
    </source>
</evidence>
<dbReference type="EMBL" id="BDGG01000002">
    <property type="protein sequence ID" value="GAU91469.1"/>
    <property type="molecule type" value="Genomic_DNA"/>
</dbReference>
<feature type="domain" description="Nuclear receptor" evidence="11">
    <location>
        <begin position="4"/>
        <end position="79"/>
    </location>
</feature>
<dbReference type="OrthoDB" id="7634782at2759"/>
<dbReference type="InterPro" id="IPR035500">
    <property type="entry name" value="NHR-like_dom_sf"/>
</dbReference>
<dbReference type="Proteomes" id="UP000186922">
    <property type="component" value="Unassembled WGS sequence"/>
</dbReference>
<evidence type="ECO:0000256" key="3">
    <source>
        <dbReference type="ARBA" id="ARBA00022771"/>
    </source>
</evidence>
<keyword evidence="14" id="KW-1185">Reference proteome</keyword>
<dbReference type="InterPro" id="IPR001628">
    <property type="entry name" value="Znf_hrmn_rcpt"/>
</dbReference>
<feature type="compositionally biased region" description="Polar residues" evidence="10">
    <location>
        <begin position="100"/>
        <end position="118"/>
    </location>
</feature>
<dbReference type="PROSITE" id="PS51030">
    <property type="entry name" value="NUCLEAR_REC_DBD_2"/>
    <property type="match status" value="1"/>
</dbReference>
<evidence type="ECO:0000256" key="2">
    <source>
        <dbReference type="ARBA" id="ARBA00022723"/>
    </source>
</evidence>
<keyword evidence="8" id="KW-0675">Receptor</keyword>
<feature type="domain" description="NR LBD" evidence="12">
    <location>
        <begin position="287"/>
        <end position="523"/>
    </location>
</feature>
<sequence length="529" mass="59259">MANPEACRICEAKATGLHYGVITCEGCKVFFKRYLNKHSRYKCYFGGCCVTNVQTRHRCKACRFQKCLQEGMSLEAIRLGRTPKRMSKDATSPMRPSPPDTTNILASQCTLHHSPTTTKPERRGSSHAQAKGSNSLQTFRQSAFHVHPSLQSEAHQVNDNFFPVTEFPAANSGSICTSGSDLSYGAPCSEVAFLPTTPPCSLPQKIKADVGQPIVVHESWSGFLQNLAAHYLENPVPPSAGIGQLDNGHHLASVVPARPSAVHRYWGLLKAKNSVLEDSLNAVHQVGVDVFLEHYIRYENFVKETYEMGNVPYQPQTSLEQMLGYVQDMVSYFGEKVARFALGLAGFAEMNAGDQSYLIKDRWLVSFLIMNSKCYRDKEIYHPIGPHDLHYCRYWMDVAASNRSEKFLEFLFHVTSAINSLELTMTERFVLLAVGLLKTDASDILANRPYIDFLSAHYLETLLRSLQSSNAQRPNVAEKLRQLVSQFAVINEVNRKIIMTADLKHAPLRGPVDPKDVDRLLTIPQSDDR</sequence>
<comment type="similarity">
    <text evidence="1">Belongs to the nuclear hormone receptor family.</text>
</comment>
<dbReference type="InterPro" id="IPR050234">
    <property type="entry name" value="Nuclear_hormone_rcpt_NR1"/>
</dbReference>
<dbReference type="PRINTS" id="PR00047">
    <property type="entry name" value="STROIDFINGER"/>
</dbReference>
<dbReference type="Gene3D" id="3.30.50.10">
    <property type="entry name" value="Erythroid Transcription Factor GATA-1, subunit A"/>
    <property type="match status" value="1"/>
</dbReference>
<dbReference type="STRING" id="947166.A0A1D1UP10"/>